<dbReference type="Proteomes" id="UP000037069">
    <property type="component" value="Unassembled WGS sequence"/>
</dbReference>
<sequence>MNWRGWSQTKTSSQSSILKRLNFPINVPWRMSRGGPGILNFAPNIAFIKIDSNIRSKRDPNVPARWPHDTITIETIECSKQQNWPSCHQAQNQVQILSRGILENLQIWGLAEFFTLLTNFQALLVLGCKLPPNIFEFHQDLGEKDSDVLTVAEDIRDLKVFSMSSKSGDNNDNIINTGYKIKQPTSHNDWLVDRQKQESEILESRIPFLTAVAHPR</sequence>
<keyword evidence="2" id="KW-1185">Reference proteome</keyword>
<evidence type="ECO:0000313" key="2">
    <source>
        <dbReference type="Proteomes" id="UP000037069"/>
    </source>
</evidence>
<gene>
    <name evidence="1" type="ORF">FF38_14252</name>
</gene>
<accession>A0A0L0CNH8</accession>
<protein>
    <submittedName>
        <fullName evidence="1">Uncharacterized protein</fullName>
    </submittedName>
</protein>
<proteinExistence type="predicted"/>
<dbReference type="EMBL" id="JRES01000138">
    <property type="protein sequence ID" value="KNC33888.1"/>
    <property type="molecule type" value="Genomic_DNA"/>
</dbReference>
<evidence type="ECO:0000313" key="1">
    <source>
        <dbReference type="EMBL" id="KNC33888.1"/>
    </source>
</evidence>
<name>A0A0L0CNH8_LUCCU</name>
<comment type="caution">
    <text evidence="1">The sequence shown here is derived from an EMBL/GenBank/DDBJ whole genome shotgun (WGS) entry which is preliminary data.</text>
</comment>
<dbReference type="AlphaFoldDB" id="A0A0L0CNH8"/>
<organism evidence="1 2">
    <name type="scientific">Lucilia cuprina</name>
    <name type="common">Green bottle fly</name>
    <name type="synonym">Australian sheep blowfly</name>
    <dbReference type="NCBI Taxonomy" id="7375"/>
    <lineage>
        <taxon>Eukaryota</taxon>
        <taxon>Metazoa</taxon>
        <taxon>Ecdysozoa</taxon>
        <taxon>Arthropoda</taxon>
        <taxon>Hexapoda</taxon>
        <taxon>Insecta</taxon>
        <taxon>Pterygota</taxon>
        <taxon>Neoptera</taxon>
        <taxon>Endopterygota</taxon>
        <taxon>Diptera</taxon>
        <taxon>Brachycera</taxon>
        <taxon>Muscomorpha</taxon>
        <taxon>Oestroidea</taxon>
        <taxon>Calliphoridae</taxon>
        <taxon>Luciliinae</taxon>
        <taxon>Lucilia</taxon>
    </lineage>
</organism>
<reference evidence="1 2" key="1">
    <citation type="journal article" date="2015" name="Nat. Commun.">
        <title>Lucilia cuprina genome unlocks parasitic fly biology to underpin future interventions.</title>
        <authorList>
            <person name="Anstead C.A."/>
            <person name="Korhonen P.K."/>
            <person name="Young N.D."/>
            <person name="Hall R.S."/>
            <person name="Jex A.R."/>
            <person name="Murali S.C."/>
            <person name="Hughes D.S."/>
            <person name="Lee S.F."/>
            <person name="Perry T."/>
            <person name="Stroehlein A.J."/>
            <person name="Ansell B.R."/>
            <person name="Breugelmans B."/>
            <person name="Hofmann A."/>
            <person name="Qu J."/>
            <person name="Dugan S."/>
            <person name="Lee S.L."/>
            <person name="Chao H."/>
            <person name="Dinh H."/>
            <person name="Han Y."/>
            <person name="Doddapaneni H.V."/>
            <person name="Worley K.C."/>
            <person name="Muzny D.M."/>
            <person name="Ioannidis P."/>
            <person name="Waterhouse R.M."/>
            <person name="Zdobnov E.M."/>
            <person name="James P.J."/>
            <person name="Bagnall N.H."/>
            <person name="Kotze A.C."/>
            <person name="Gibbs R.A."/>
            <person name="Richards S."/>
            <person name="Batterham P."/>
            <person name="Gasser R.B."/>
        </authorList>
    </citation>
    <scope>NUCLEOTIDE SEQUENCE [LARGE SCALE GENOMIC DNA]</scope>
    <source>
        <strain evidence="1 2">LS</strain>
        <tissue evidence="1">Full body</tissue>
    </source>
</reference>